<feature type="region of interest" description="Disordered" evidence="7">
    <location>
        <begin position="376"/>
        <end position="418"/>
    </location>
</feature>
<dbReference type="GO" id="GO:0003677">
    <property type="term" value="F:DNA binding"/>
    <property type="evidence" value="ECO:0007669"/>
    <property type="project" value="UniProtKB-KW"/>
</dbReference>
<feature type="DNA-binding region" description="Homeobox" evidence="6">
    <location>
        <begin position="513"/>
        <end position="553"/>
    </location>
</feature>
<feature type="region of interest" description="Disordered" evidence="7">
    <location>
        <begin position="592"/>
        <end position="615"/>
    </location>
</feature>
<keyword evidence="10" id="KW-1185">Reference proteome</keyword>
<keyword evidence="4 6" id="KW-0371">Homeobox</keyword>
<protein>
    <submittedName>
        <fullName evidence="9">Homeobox protein pknox2</fullName>
    </submittedName>
</protein>
<evidence type="ECO:0000256" key="7">
    <source>
        <dbReference type="SAM" id="MobiDB-lite"/>
    </source>
</evidence>
<feature type="region of interest" description="Disordered" evidence="7">
    <location>
        <begin position="435"/>
        <end position="494"/>
    </location>
</feature>
<feature type="region of interest" description="Disordered" evidence="7">
    <location>
        <begin position="293"/>
        <end position="320"/>
    </location>
</feature>
<comment type="similarity">
    <text evidence="2">Belongs to the TALE/MEIS homeobox family.</text>
</comment>
<dbReference type="InterPro" id="IPR032453">
    <property type="entry name" value="PKNOX/Meis_N"/>
</dbReference>
<feature type="compositionally biased region" description="Acidic residues" evidence="7">
    <location>
        <begin position="19"/>
        <end position="37"/>
    </location>
</feature>
<name>A0ABQ8J7N4_DERPT</name>
<evidence type="ECO:0000256" key="5">
    <source>
        <dbReference type="ARBA" id="ARBA00023242"/>
    </source>
</evidence>
<evidence type="ECO:0000256" key="6">
    <source>
        <dbReference type="PROSITE-ProRule" id="PRU00108"/>
    </source>
</evidence>
<keyword evidence="3 6" id="KW-0238">DNA-binding</keyword>
<dbReference type="PROSITE" id="PS50071">
    <property type="entry name" value="HOMEOBOX_2"/>
    <property type="match status" value="1"/>
</dbReference>
<evidence type="ECO:0000256" key="3">
    <source>
        <dbReference type="ARBA" id="ARBA00023125"/>
    </source>
</evidence>
<dbReference type="SUPFAM" id="SSF46689">
    <property type="entry name" value="Homeodomain-like"/>
    <property type="match status" value="1"/>
</dbReference>
<proteinExistence type="inferred from homology"/>
<dbReference type="SMART" id="SM00389">
    <property type="entry name" value="HOX"/>
    <property type="match status" value="1"/>
</dbReference>
<evidence type="ECO:0000256" key="2">
    <source>
        <dbReference type="ARBA" id="ARBA00009661"/>
    </source>
</evidence>
<feature type="compositionally biased region" description="Acidic residues" evidence="7">
    <location>
        <begin position="215"/>
        <end position="235"/>
    </location>
</feature>
<dbReference type="InterPro" id="IPR009057">
    <property type="entry name" value="Homeodomain-like_sf"/>
</dbReference>
<evidence type="ECO:0000259" key="8">
    <source>
        <dbReference type="PROSITE" id="PS50071"/>
    </source>
</evidence>
<dbReference type="InterPro" id="IPR008422">
    <property type="entry name" value="KN_HD"/>
</dbReference>
<reference evidence="9 10" key="1">
    <citation type="journal article" date="2018" name="J. Allergy Clin. Immunol.">
        <title>High-quality assembly of Dermatophagoides pteronyssinus genome and transcriptome reveals a wide range of novel allergens.</title>
        <authorList>
            <person name="Liu X.Y."/>
            <person name="Yang K.Y."/>
            <person name="Wang M.Q."/>
            <person name="Kwok J.S."/>
            <person name="Zeng X."/>
            <person name="Yang Z."/>
            <person name="Xiao X.J."/>
            <person name="Lau C.P."/>
            <person name="Li Y."/>
            <person name="Huang Z.M."/>
            <person name="Ba J.G."/>
            <person name="Yim A.K."/>
            <person name="Ouyang C.Y."/>
            <person name="Ngai S.M."/>
            <person name="Chan T.F."/>
            <person name="Leung E.L."/>
            <person name="Liu L."/>
            <person name="Liu Z.G."/>
            <person name="Tsui S.K."/>
        </authorList>
    </citation>
    <scope>NUCLEOTIDE SEQUENCE [LARGE SCALE GENOMIC DNA]</scope>
    <source>
        <strain evidence="9">Derp</strain>
    </source>
</reference>
<evidence type="ECO:0000313" key="10">
    <source>
        <dbReference type="Proteomes" id="UP000887458"/>
    </source>
</evidence>
<feature type="region of interest" description="Disordered" evidence="7">
    <location>
        <begin position="211"/>
        <end position="235"/>
    </location>
</feature>
<feature type="region of interest" description="Disordered" evidence="7">
    <location>
        <begin position="557"/>
        <end position="578"/>
    </location>
</feature>
<organism evidence="9 10">
    <name type="scientific">Dermatophagoides pteronyssinus</name>
    <name type="common">European house dust mite</name>
    <dbReference type="NCBI Taxonomy" id="6956"/>
    <lineage>
        <taxon>Eukaryota</taxon>
        <taxon>Metazoa</taxon>
        <taxon>Ecdysozoa</taxon>
        <taxon>Arthropoda</taxon>
        <taxon>Chelicerata</taxon>
        <taxon>Arachnida</taxon>
        <taxon>Acari</taxon>
        <taxon>Acariformes</taxon>
        <taxon>Sarcoptiformes</taxon>
        <taxon>Astigmata</taxon>
        <taxon>Psoroptidia</taxon>
        <taxon>Analgoidea</taxon>
        <taxon>Pyroglyphidae</taxon>
        <taxon>Dermatophagoidinae</taxon>
        <taxon>Dermatophagoides</taxon>
    </lineage>
</organism>
<feature type="compositionally biased region" description="Basic residues" evidence="7">
    <location>
        <begin position="461"/>
        <end position="475"/>
    </location>
</feature>
<comment type="subcellular location">
    <subcellularLocation>
        <location evidence="1 6">Nucleus</location>
    </subcellularLocation>
</comment>
<dbReference type="EMBL" id="NJHN03000062">
    <property type="protein sequence ID" value="KAH9418580.1"/>
    <property type="molecule type" value="Genomic_DNA"/>
</dbReference>
<gene>
    <name evidence="9" type="primary">PKNOX2</name>
    <name evidence="9" type="ORF">DERP_003905</name>
</gene>
<comment type="caution">
    <text evidence="9">The sequence shown here is derived from an EMBL/GenBank/DDBJ whole genome shotgun (WGS) entry which is preliminary data.</text>
</comment>
<keyword evidence="5 6" id="KW-0539">Nucleus</keyword>
<feature type="region of interest" description="Disordered" evidence="7">
    <location>
        <begin position="9"/>
        <end position="40"/>
    </location>
</feature>
<evidence type="ECO:0000313" key="9">
    <source>
        <dbReference type="EMBL" id="KAH9418580.1"/>
    </source>
</evidence>
<dbReference type="Gene3D" id="1.10.10.60">
    <property type="entry name" value="Homeodomain-like"/>
    <property type="match status" value="1"/>
</dbReference>
<dbReference type="CDD" id="cd00086">
    <property type="entry name" value="homeodomain"/>
    <property type="match status" value="1"/>
</dbReference>
<dbReference type="Pfam" id="PF16493">
    <property type="entry name" value="Meis_PKNOX_N"/>
    <property type="match status" value="1"/>
</dbReference>
<evidence type="ECO:0000256" key="4">
    <source>
        <dbReference type="ARBA" id="ARBA00023155"/>
    </source>
</evidence>
<dbReference type="Proteomes" id="UP000887458">
    <property type="component" value="Unassembled WGS sequence"/>
</dbReference>
<accession>A0ABQ8J7N4</accession>
<dbReference type="PANTHER" id="PTHR11850">
    <property type="entry name" value="HOMEOBOX PROTEIN TRANSCRIPTION FACTORS"/>
    <property type="match status" value="1"/>
</dbReference>
<feature type="compositionally biased region" description="Low complexity" evidence="7">
    <location>
        <begin position="396"/>
        <end position="407"/>
    </location>
</feature>
<dbReference type="Pfam" id="PF05920">
    <property type="entry name" value="Homeobox_KN"/>
    <property type="match status" value="1"/>
</dbReference>
<feature type="domain" description="Homeobox" evidence="8">
    <location>
        <begin position="511"/>
        <end position="552"/>
    </location>
</feature>
<reference evidence="9 10" key="2">
    <citation type="journal article" date="2022" name="Mol. Biol. Evol.">
        <title>Comparative Genomics Reveals Insights into the Divergent Evolution of Astigmatic Mites and Household Pest Adaptations.</title>
        <authorList>
            <person name="Xiong Q."/>
            <person name="Wan A.T."/>
            <person name="Liu X."/>
            <person name="Fung C.S."/>
            <person name="Xiao X."/>
            <person name="Malainual N."/>
            <person name="Hou J."/>
            <person name="Wang L."/>
            <person name="Wang M."/>
            <person name="Yang K.Y."/>
            <person name="Cui Y."/>
            <person name="Leung E.L."/>
            <person name="Nong W."/>
            <person name="Shin S.K."/>
            <person name="Au S.W."/>
            <person name="Jeong K.Y."/>
            <person name="Chew F.T."/>
            <person name="Hui J.H."/>
            <person name="Leung T.F."/>
            <person name="Tungtrongchitr A."/>
            <person name="Zhong N."/>
            <person name="Liu Z."/>
            <person name="Tsui S.K."/>
        </authorList>
    </citation>
    <scope>NUCLEOTIDE SEQUENCE [LARGE SCALE GENOMIC DNA]</scope>
    <source>
        <strain evidence="9">Derp</strain>
    </source>
</reference>
<dbReference type="InterPro" id="IPR001356">
    <property type="entry name" value="HD"/>
</dbReference>
<dbReference type="InterPro" id="IPR050224">
    <property type="entry name" value="TALE_homeobox"/>
</dbReference>
<evidence type="ECO:0000256" key="1">
    <source>
        <dbReference type="ARBA" id="ARBA00004123"/>
    </source>
</evidence>
<sequence length="633" mass="71398">MDTIIELFDNNINDNNEKVEDDDNDYGDNNNNDDDNDNQEKNMMITSKDINQLLNENKQDSYRSMNNNDDRISFIDQSLSSTEIIMNMNDTEQFEKDKKAVYSHPLFPLLALLFEKCELATQSITLFETDSNLATFNREIEDFIDHHHRTLGTNSSFFTNNPEVDSLMLKAIQVFRIHLLELEKVSQLCQDFCQRYISCLRSKMRSDNLIRSGGDDEFDMDIEPMDNDDDDDDDRENLAMEDELSCASSSFFPSTTIPNETLFCSNPSPSSSISSSSSSNSYLSQHHSLQILTSSSSSSSPSSSLHQPSPSLSLSISSQKSNPSSSLNSILFNGGQKSIPITPNNAPIMFSGLSNPLVFNFDSIMSTSPSTFLKSMSKCIQQQQQQPHSPQEKPISISNNCDSNSNSNDDDDGDDDMVHDLSLKSKLINTESIDINDDNNLNKKEEELPSNPSMLDDNQLKSKKVKKEKQTKSKKFSNDKQSGTTNMNNNNNCKRGVLPKHATSIMRLWLFQHIVHPYPTEDEKRTIASETNLTLLQVNNWFINARRRILQPMLDSANNGRTKSISDSSSSNDPGLDLTITATKKTNRKNLTNISKTKSKTKSQPQQQSINNRFWPQSLANIIQTNDVKQPQL</sequence>